<organism evidence="2">
    <name type="scientific">hydrothermal vent metagenome</name>
    <dbReference type="NCBI Taxonomy" id="652676"/>
    <lineage>
        <taxon>unclassified sequences</taxon>
        <taxon>metagenomes</taxon>
        <taxon>ecological metagenomes</taxon>
    </lineage>
</organism>
<accession>A0A3B0ZYJ8</accession>
<feature type="region of interest" description="Disordered" evidence="1">
    <location>
        <begin position="85"/>
        <end position="113"/>
    </location>
</feature>
<reference evidence="2" key="1">
    <citation type="submission" date="2018-06" db="EMBL/GenBank/DDBJ databases">
        <authorList>
            <person name="Zhirakovskaya E."/>
        </authorList>
    </citation>
    <scope>NUCLEOTIDE SEQUENCE</scope>
</reference>
<evidence type="ECO:0000313" key="2">
    <source>
        <dbReference type="EMBL" id="VAW96851.1"/>
    </source>
</evidence>
<protein>
    <submittedName>
        <fullName evidence="2">Uncharacterized protein</fullName>
    </submittedName>
</protein>
<proteinExistence type="predicted"/>
<evidence type="ECO:0000256" key="1">
    <source>
        <dbReference type="SAM" id="MobiDB-lite"/>
    </source>
</evidence>
<sequence>MSKQNQSEEQEKRANPSLAEGVSDIINAAFGVGAAITKTLAEVTAAGKPVVNPNTPQGPLGEMVHYGVTTLTNVIGLVVSVVGGATGGATDKKPGKDASADTRATEPMNTPEKGRAATRLPRVHQGGTLRIPLSMENPADLPMENLVFSCQDMRGTRIGAGQPLTEGAMRFQPERLDIAPKDFEKLTLLINTDAQTAPGDYMAHIGVDNGDLEIKVEFEVLPAEARPREGPANEKTAEPG</sequence>
<name>A0A3B0ZYJ8_9ZZZZ</name>
<dbReference type="EMBL" id="UOFU01000106">
    <property type="protein sequence ID" value="VAW96851.1"/>
    <property type="molecule type" value="Genomic_DNA"/>
</dbReference>
<dbReference type="AlphaFoldDB" id="A0A3B0ZYJ8"/>
<gene>
    <name evidence="2" type="ORF">MNBD_GAMMA20-1129</name>
</gene>
<feature type="compositionally biased region" description="Basic and acidic residues" evidence="1">
    <location>
        <begin position="90"/>
        <end position="104"/>
    </location>
</feature>